<keyword evidence="2" id="KW-0238">DNA-binding</keyword>
<dbReference type="InterPro" id="IPR036388">
    <property type="entry name" value="WH-like_DNA-bd_sf"/>
</dbReference>
<evidence type="ECO:0000256" key="1">
    <source>
        <dbReference type="ARBA" id="ARBA00023015"/>
    </source>
</evidence>
<dbReference type="PROSITE" id="PS50949">
    <property type="entry name" value="HTH_GNTR"/>
    <property type="match status" value="1"/>
</dbReference>
<organism evidence="5 6">
    <name type="scientific">Vitreoscilla massiliensis</name>
    <dbReference type="NCBI Taxonomy" id="1689272"/>
    <lineage>
        <taxon>Bacteria</taxon>
        <taxon>Pseudomonadati</taxon>
        <taxon>Pseudomonadota</taxon>
        <taxon>Betaproteobacteria</taxon>
        <taxon>Neisseriales</taxon>
        <taxon>Neisseriaceae</taxon>
        <taxon>Vitreoscilla</taxon>
    </lineage>
</organism>
<dbReference type="PANTHER" id="PTHR44846:SF1">
    <property type="entry name" value="MANNOSYL-D-GLYCERATE TRANSPORT_METABOLISM SYSTEM REPRESSOR MNGR-RELATED"/>
    <property type="match status" value="1"/>
</dbReference>
<dbReference type="Gene3D" id="1.10.10.10">
    <property type="entry name" value="Winged helix-like DNA-binding domain superfamily/Winged helix DNA-binding domain"/>
    <property type="match status" value="1"/>
</dbReference>
<evidence type="ECO:0000313" key="6">
    <source>
        <dbReference type="Proteomes" id="UP000832011"/>
    </source>
</evidence>
<dbReference type="InterPro" id="IPR011663">
    <property type="entry name" value="UTRA"/>
</dbReference>
<proteinExistence type="predicted"/>
<evidence type="ECO:0000313" key="5">
    <source>
        <dbReference type="EMBL" id="UOO88050.1"/>
    </source>
</evidence>
<keyword evidence="1" id="KW-0805">Transcription regulation</keyword>
<name>A0ABY4DZU2_9NEIS</name>
<dbReference type="Proteomes" id="UP000832011">
    <property type="component" value="Chromosome"/>
</dbReference>
<keyword evidence="6" id="KW-1185">Reference proteome</keyword>
<sequence>MQQIAAGNYRPHQAIPTEWQLAKKLEVSQGTVRKGLDELVFKQILYRQQGVGTFVADQYGDWGLFGLVGMFEKESHSVFPKSEVLSVVAVHAGNEISDLLHLRAANPLVWKVLVLWRHQINTVALDEVFLPYERLQDLNRRQLITRLSIESLLLKEYEVRLNHLSCMASVGGLNAELASVLKVSAEEPVLYMQIKKTDANGEMMMLKRRYILTRHYQLNLSANSIV</sequence>
<dbReference type="RefSeq" id="WP_058356515.1">
    <property type="nucleotide sequence ID" value="NZ_CP091511.1"/>
</dbReference>
<dbReference type="SUPFAM" id="SSF46785">
    <property type="entry name" value="Winged helix' DNA-binding domain"/>
    <property type="match status" value="1"/>
</dbReference>
<reference evidence="5 6" key="1">
    <citation type="journal article" date="2022" name="Res Sq">
        <title>Evolution of multicellular longitudinally dividing oral cavity symbionts (Neisseriaceae).</title>
        <authorList>
            <person name="Nyongesa S."/>
            <person name="Weber P."/>
            <person name="Bernet E."/>
            <person name="Pullido F."/>
            <person name="Nieckarz M."/>
            <person name="Delaby M."/>
            <person name="Nieves C."/>
            <person name="Viehboeck T."/>
            <person name="Krause N."/>
            <person name="Rivera-Millot A."/>
            <person name="Nakamura A."/>
            <person name="Vischer N."/>
            <person name="VanNieuwenhze M."/>
            <person name="Brun Y."/>
            <person name="Cava F."/>
            <person name="Bulgheresi S."/>
            <person name="Veyrier F."/>
        </authorList>
    </citation>
    <scope>NUCLEOTIDE SEQUENCE [LARGE SCALE GENOMIC DNA]</scope>
    <source>
        <strain evidence="5 6">SN4</strain>
    </source>
</reference>
<keyword evidence="3" id="KW-0804">Transcription</keyword>
<dbReference type="EMBL" id="CP091511">
    <property type="protein sequence ID" value="UOO88050.1"/>
    <property type="molecule type" value="Genomic_DNA"/>
</dbReference>
<evidence type="ECO:0000256" key="3">
    <source>
        <dbReference type="ARBA" id="ARBA00023163"/>
    </source>
</evidence>
<feature type="domain" description="HTH gntR-type" evidence="4">
    <location>
        <begin position="1"/>
        <end position="58"/>
    </location>
</feature>
<evidence type="ECO:0000256" key="2">
    <source>
        <dbReference type="ARBA" id="ARBA00023125"/>
    </source>
</evidence>
<accession>A0ABY4DZU2</accession>
<dbReference type="Pfam" id="PF07702">
    <property type="entry name" value="UTRA"/>
    <property type="match status" value="1"/>
</dbReference>
<dbReference type="InterPro" id="IPR050679">
    <property type="entry name" value="Bact_HTH_transcr_reg"/>
</dbReference>
<dbReference type="Gene3D" id="3.40.1410.10">
    <property type="entry name" value="Chorismate lyase-like"/>
    <property type="match status" value="1"/>
</dbReference>
<gene>
    <name evidence="5" type="ORF">LVJ82_11175</name>
</gene>
<dbReference type="PANTHER" id="PTHR44846">
    <property type="entry name" value="MANNOSYL-D-GLYCERATE TRANSPORT/METABOLISM SYSTEM REPRESSOR MNGR-RELATED"/>
    <property type="match status" value="1"/>
</dbReference>
<evidence type="ECO:0000259" key="4">
    <source>
        <dbReference type="PROSITE" id="PS50949"/>
    </source>
</evidence>
<dbReference type="InterPro" id="IPR028978">
    <property type="entry name" value="Chorismate_lyase_/UTRA_dom_sf"/>
</dbReference>
<dbReference type="CDD" id="cd07377">
    <property type="entry name" value="WHTH_GntR"/>
    <property type="match status" value="1"/>
</dbReference>
<dbReference type="Pfam" id="PF00392">
    <property type="entry name" value="GntR"/>
    <property type="match status" value="1"/>
</dbReference>
<dbReference type="InterPro" id="IPR036390">
    <property type="entry name" value="WH_DNA-bd_sf"/>
</dbReference>
<dbReference type="SUPFAM" id="SSF64288">
    <property type="entry name" value="Chorismate lyase-like"/>
    <property type="match status" value="1"/>
</dbReference>
<protein>
    <submittedName>
        <fullName evidence="5">GntR family transcriptional regulator</fullName>
    </submittedName>
</protein>
<dbReference type="SMART" id="SM00345">
    <property type="entry name" value="HTH_GNTR"/>
    <property type="match status" value="1"/>
</dbReference>
<dbReference type="InterPro" id="IPR000524">
    <property type="entry name" value="Tscrpt_reg_HTH_GntR"/>
</dbReference>